<comment type="caution">
    <text evidence="1">The sequence shown here is derived from an EMBL/GenBank/DDBJ whole genome shotgun (WGS) entry which is preliminary data.</text>
</comment>
<dbReference type="EMBL" id="JAAQTL010000001">
    <property type="protein sequence ID" value="NID15375.1"/>
    <property type="molecule type" value="Genomic_DNA"/>
</dbReference>
<protein>
    <submittedName>
        <fullName evidence="1">Uncharacterized protein</fullName>
    </submittedName>
</protein>
<evidence type="ECO:0000313" key="1">
    <source>
        <dbReference type="EMBL" id="NID15375.1"/>
    </source>
</evidence>
<keyword evidence="2" id="KW-1185">Reference proteome</keyword>
<reference evidence="1 2" key="1">
    <citation type="journal article" date="2006" name="Int. J. Syst. Evol. Microbiol.">
        <title>Dyella yeojuensis sp. nov., isolated from greenhouse soil in Korea.</title>
        <authorList>
            <person name="Kim B.Y."/>
            <person name="Weon H.Y."/>
            <person name="Lee K.H."/>
            <person name="Seok S.J."/>
            <person name="Kwon S.W."/>
            <person name="Go S.J."/>
            <person name="Stackebrandt E."/>
        </authorList>
    </citation>
    <scope>NUCLEOTIDE SEQUENCE [LARGE SCALE GENOMIC DNA]</scope>
    <source>
        <strain evidence="1 2">DSM 17673</strain>
    </source>
</reference>
<name>A0A7X5QU69_9GAMM</name>
<dbReference type="RefSeq" id="WP_166699124.1">
    <property type="nucleotide sequence ID" value="NZ_JAAQTL010000001.1"/>
</dbReference>
<sequence>MNPQGSALLNVDYFNNLQASIDGVSSCEELQQIASDAMASIAATQDAITAELAKLQPILVLLSAPGLNPADIVSWITNFITSFLTPYTLPTVTYVAQLEELASKISSLQAAFSAASLKFPNCHIGL</sequence>
<dbReference type="Proteomes" id="UP000518878">
    <property type="component" value="Unassembled WGS sequence"/>
</dbReference>
<proteinExistence type="predicted"/>
<evidence type="ECO:0000313" key="2">
    <source>
        <dbReference type="Proteomes" id="UP000518878"/>
    </source>
</evidence>
<dbReference type="AlphaFoldDB" id="A0A7X5QU69"/>
<accession>A0A7X5QU69</accession>
<gene>
    <name evidence="1" type="ORF">HBF32_07855</name>
</gene>
<organism evidence="1 2">
    <name type="scientific">Luteibacter yeojuensis</name>
    <dbReference type="NCBI Taxonomy" id="345309"/>
    <lineage>
        <taxon>Bacteria</taxon>
        <taxon>Pseudomonadati</taxon>
        <taxon>Pseudomonadota</taxon>
        <taxon>Gammaproteobacteria</taxon>
        <taxon>Lysobacterales</taxon>
        <taxon>Rhodanobacteraceae</taxon>
        <taxon>Luteibacter</taxon>
    </lineage>
</organism>